<feature type="transmembrane region" description="Helical" evidence="7">
    <location>
        <begin position="56"/>
        <end position="74"/>
    </location>
</feature>
<keyword evidence="3 7" id="KW-0812">Transmembrane</keyword>
<dbReference type="Gene3D" id="1.20.950.20">
    <property type="entry name" value="Transmembrane di-heme cytochromes, Chain C"/>
    <property type="match status" value="1"/>
</dbReference>
<evidence type="ECO:0000259" key="8">
    <source>
        <dbReference type="Pfam" id="PF02665"/>
    </source>
</evidence>
<protein>
    <recommendedName>
        <fullName evidence="8">NarG-like domain-containing protein</fullName>
    </recommendedName>
</protein>
<keyword evidence="6 7" id="KW-0472">Membrane</keyword>
<keyword evidence="2" id="KW-1003">Cell membrane</keyword>
<dbReference type="GO" id="GO:0005886">
    <property type="term" value="C:plasma membrane"/>
    <property type="evidence" value="ECO:0007669"/>
    <property type="project" value="UniProtKB-SubCell"/>
</dbReference>
<evidence type="ECO:0000256" key="6">
    <source>
        <dbReference type="ARBA" id="ARBA00023136"/>
    </source>
</evidence>
<evidence type="ECO:0000256" key="1">
    <source>
        <dbReference type="ARBA" id="ARBA00004651"/>
    </source>
</evidence>
<reference evidence="9 10" key="1">
    <citation type="submission" date="2015-06" db="EMBL/GenBank/DDBJ databases">
        <title>New insights into the roles of widespread benthic archaea in carbon and nitrogen cycling.</title>
        <authorList>
            <person name="Lazar C.S."/>
            <person name="Baker B.J."/>
            <person name="Seitz K.W."/>
            <person name="Hyde A.S."/>
            <person name="Dick G.J."/>
            <person name="Hinrichs K.-U."/>
            <person name="Teske A.P."/>
        </authorList>
    </citation>
    <scope>NUCLEOTIDE SEQUENCE [LARGE SCALE GENOMIC DNA]</scope>
    <source>
        <strain evidence="9">DG-45</strain>
    </source>
</reference>
<name>A0A0M0BMC8_9ARCH</name>
<keyword evidence="4 7" id="KW-1133">Transmembrane helix</keyword>
<dbReference type="Pfam" id="PF02665">
    <property type="entry name" value="Nitrate_red_gam"/>
    <property type="match status" value="1"/>
</dbReference>
<sequence>MRGFHIWSAEMFSPLGEGMAEFMVHTLPVYMGWLFIATQFLLLVRRGVLENRQLLSFYNDYLALILLLITTILGQGMRIFPPEAIPAHTYSVVFIPRLVVLHLEKVPSFHWFFLHVLFTQLFFMYIPFSKLVHIFSGVISSALYGSRRTEYGI</sequence>
<evidence type="ECO:0000256" key="2">
    <source>
        <dbReference type="ARBA" id="ARBA00022475"/>
    </source>
</evidence>
<accession>A0A0M0BMC8</accession>
<evidence type="ECO:0000256" key="3">
    <source>
        <dbReference type="ARBA" id="ARBA00022692"/>
    </source>
</evidence>
<evidence type="ECO:0000313" key="9">
    <source>
        <dbReference type="EMBL" id="KON29480.1"/>
    </source>
</evidence>
<organism evidence="9 10">
    <name type="scientific">miscellaneous Crenarchaeota group-15 archaeon DG-45</name>
    <dbReference type="NCBI Taxonomy" id="1685127"/>
    <lineage>
        <taxon>Archaea</taxon>
        <taxon>Candidatus Bathyarchaeota</taxon>
        <taxon>MCG-15</taxon>
    </lineage>
</organism>
<dbReference type="Proteomes" id="UP000037210">
    <property type="component" value="Unassembled WGS sequence"/>
</dbReference>
<feature type="domain" description="NarG-like" evidence="8">
    <location>
        <begin position="19"/>
        <end position="137"/>
    </location>
</feature>
<dbReference type="EMBL" id="LFWZ01000063">
    <property type="protein sequence ID" value="KON29480.1"/>
    <property type="molecule type" value="Genomic_DNA"/>
</dbReference>
<dbReference type="SUPFAM" id="SSF103501">
    <property type="entry name" value="Respiratory nitrate reductase 1 gamma chain"/>
    <property type="match status" value="1"/>
</dbReference>
<evidence type="ECO:0000256" key="5">
    <source>
        <dbReference type="ARBA" id="ARBA00023002"/>
    </source>
</evidence>
<evidence type="ECO:0000256" key="4">
    <source>
        <dbReference type="ARBA" id="ARBA00022989"/>
    </source>
</evidence>
<comment type="caution">
    <text evidence="9">The sequence shown here is derived from an EMBL/GenBank/DDBJ whole genome shotgun (WGS) entry which is preliminary data.</text>
</comment>
<evidence type="ECO:0000256" key="7">
    <source>
        <dbReference type="SAM" id="Phobius"/>
    </source>
</evidence>
<proteinExistence type="predicted"/>
<comment type="subcellular location">
    <subcellularLocation>
        <location evidence="1">Cell membrane</location>
        <topology evidence="1">Multi-pass membrane protein</topology>
    </subcellularLocation>
</comment>
<dbReference type="GO" id="GO:0016491">
    <property type="term" value="F:oxidoreductase activity"/>
    <property type="evidence" value="ECO:0007669"/>
    <property type="project" value="UniProtKB-KW"/>
</dbReference>
<keyword evidence="5" id="KW-0560">Oxidoreductase</keyword>
<feature type="transmembrane region" description="Helical" evidence="7">
    <location>
        <begin position="22"/>
        <end position="44"/>
    </location>
</feature>
<evidence type="ECO:0000313" key="10">
    <source>
        <dbReference type="Proteomes" id="UP000037210"/>
    </source>
</evidence>
<dbReference type="InterPro" id="IPR023234">
    <property type="entry name" value="NarG-like_domain"/>
</dbReference>
<dbReference type="InterPro" id="IPR036197">
    <property type="entry name" value="NarG-like_sf"/>
</dbReference>
<gene>
    <name evidence="9" type="ORF">AC482_06440</name>
</gene>
<dbReference type="AlphaFoldDB" id="A0A0M0BMC8"/>